<dbReference type="SUPFAM" id="SSF50729">
    <property type="entry name" value="PH domain-like"/>
    <property type="match status" value="1"/>
</dbReference>
<sequence length="753" mass="85552">MVEFSLKKARNNWKHVKKSASSPAKQKTPPSPAKPKQKTKKNPYSDLKDPATSYTLPTINARERSRVATSMQRRLSIHNTNYAPPTLDYSMPLPDMPNMIVPNDNVDSSHNNSSFTTENESLSSKGPSNSLNLSTADLSLNDSSYNKVPARSAMRNTVNPSGSNDPFNNSTSLRKMLANPHFNAKDFVHDKLGNASAITIDKFTSNLTDLSIQVQEEVKLNINKSYNEIMTVNNDLNVAMLELKRVRANINDLNEVLDQCTKIAEKRLQLQDQIDQERQGNFNNVESHSNSPALLPPLKAGQNGNLMRRDRSSVLILEKFWDTELDQLFKNVEGAQKFINSTKGRHILMNSANWMELNTTTGKPLQMVQIFILNDLVLIADKSRDKQNDFIVSQCYPLKDVTVTQEEFSTKRLLFKFSNSNSSLYECRDADECSRLLDVIRKAKDDLCDIFHVEEENSKRIRESFRYLQSTQQTPGRENNRSPNKNKRRSMGGSITPGRNVTGAMDQYLLQNLTLSMHSRPRSRDMSSTAQRLKFLDEGVEEIDIELARLRFESAVETLLDIESQLEDLSERISDEELMLLNLISLKIEQRREAISSKLSQSILSSNEIVHLKSGTENMIKLGLPEQALDLFLQNRSNFIQDLILQIGSVDNPTNYLTQLAVIRFQTIKKTVEDFQDIFKELGAKISSILVDWCSDEVDNHFKLIDKQLLNDEMLSPGSIKSSRKQIDGLKAVGLDFVYKLDEFIKKNSDKIR</sequence>
<evidence type="ECO:0000256" key="2">
    <source>
        <dbReference type="ARBA" id="ARBA00007210"/>
    </source>
</evidence>
<feature type="coiled-coil region" evidence="7">
    <location>
        <begin position="236"/>
        <end position="263"/>
    </location>
</feature>
<dbReference type="OrthoDB" id="642193at2759"/>
<dbReference type="FunFam" id="1.20.58.1210:FF:000006">
    <property type="entry name" value="Exocyst complex component EXO84"/>
    <property type="match status" value="1"/>
</dbReference>
<dbReference type="Gene3D" id="2.30.29.30">
    <property type="entry name" value="Pleckstrin-homology domain (PH domain)/Phosphotyrosine-binding domain (PTB)"/>
    <property type="match status" value="1"/>
</dbReference>
<dbReference type="PANTHER" id="PTHR21426">
    <property type="entry name" value="EXOCYST COMPLEX COMPONENT 8"/>
    <property type="match status" value="1"/>
</dbReference>
<comment type="similarity">
    <text evidence="2">Belongs to the EXO84 family.</text>
</comment>
<proteinExistence type="inferred from homology"/>
<keyword evidence="5" id="KW-0268">Exocytosis</keyword>
<feature type="compositionally biased region" description="Basic residues" evidence="8">
    <location>
        <begin position="7"/>
        <end position="18"/>
    </location>
</feature>
<evidence type="ECO:0000256" key="7">
    <source>
        <dbReference type="SAM" id="Coils"/>
    </source>
</evidence>
<feature type="region of interest" description="Disordered" evidence="8">
    <location>
        <begin position="100"/>
        <end position="136"/>
    </location>
</feature>
<dbReference type="SUPFAM" id="SSF74788">
    <property type="entry name" value="Cullin repeat-like"/>
    <property type="match status" value="1"/>
</dbReference>
<evidence type="ECO:0000313" key="11">
    <source>
        <dbReference type="Proteomes" id="UP000501346"/>
    </source>
</evidence>
<evidence type="ECO:0000256" key="8">
    <source>
        <dbReference type="SAM" id="MobiDB-lite"/>
    </source>
</evidence>
<evidence type="ECO:0000259" key="9">
    <source>
        <dbReference type="Pfam" id="PF16528"/>
    </source>
</evidence>
<dbReference type="FunFam" id="1.20.58.1220:FF:000007">
    <property type="entry name" value="Exocyst complex component"/>
    <property type="match status" value="1"/>
</dbReference>
<feature type="region of interest" description="Disordered" evidence="8">
    <location>
        <begin position="1"/>
        <end position="69"/>
    </location>
</feature>
<feature type="compositionally biased region" description="Low complexity" evidence="8">
    <location>
        <begin position="103"/>
        <end position="114"/>
    </location>
</feature>
<feature type="coiled-coil region" evidence="7">
    <location>
        <begin position="552"/>
        <end position="579"/>
    </location>
</feature>
<gene>
    <name evidence="10" type="primary">EXO84_1</name>
    <name evidence="10" type="ORF">GRS66_000305</name>
</gene>
<dbReference type="GO" id="GO:0006893">
    <property type="term" value="P:Golgi to plasma membrane transport"/>
    <property type="evidence" value="ECO:0007669"/>
    <property type="project" value="TreeGrafter"/>
</dbReference>
<dbReference type="InterPro" id="IPR011993">
    <property type="entry name" value="PH-like_dom_sf"/>
</dbReference>
<dbReference type="GO" id="GO:0015031">
    <property type="term" value="P:protein transport"/>
    <property type="evidence" value="ECO:0007669"/>
    <property type="project" value="UniProtKB-KW"/>
</dbReference>
<protein>
    <recommendedName>
        <fullName evidence="3">Exocyst complex component EXO84</fullName>
    </recommendedName>
</protein>
<evidence type="ECO:0000313" key="10">
    <source>
        <dbReference type="EMBL" id="QID78102.1"/>
    </source>
</evidence>
<dbReference type="InterPro" id="IPR042560">
    <property type="entry name" value="Exo84_C_2"/>
</dbReference>
<dbReference type="Gene3D" id="1.20.58.1210">
    <property type="entry name" value="Exo84p, N-terminal helical domain"/>
    <property type="match status" value="1"/>
</dbReference>
<dbReference type="InterPro" id="IPR033961">
    <property type="entry name" value="Exo84"/>
</dbReference>
<reference evidence="10 11" key="1">
    <citation type="journal article" date="2019" name="BMC Genomics">
        <title>Chromosome level assembly and comparative genome analysis confirm lager-brewing yeasts originated from a single hybridization.</title>
        <authorList>
            <person name="Salazar A.N."/>
            <person name="Gorter de Vries A.R."/>
            <person name="van den Broek M."/>
            <person name="Brouwers N."/>
            <person name="de la Torre Cortes P."/>
            <person name="Kuijpers N.G.A."/>
            <person name="Daran J.G."/>
            <person name="Abeel T."/>
        </authorList>
    </citation>
    <scope>NUCLEOTIDE SEQUENCE [LARGE SCALE GENOMIC DNA]</scope>
    <source>
        <strain evidence="10 11">CBS 1483</strain>
    </source>
</reference>
<dbReference type="InterPro" id="IPR032403">
    <property type="entry name" value="Exo84_C"/>
</dbReference>
<evidence type="ECO:0000256" key="3">
    <source>
        <dbReference type="ARBA" id="ARBA00021269"/>
    </source>
</evidence>
<dbReference type="InterPro" id="IPR016159">
    <property type="entry name" value="Cullin_repeat-like_dom_sf"/>
</dbReference>
<dbReference type="GO" id="GO:0006887">
    <property type="term" value="P:exocytosis"/>
    <property type="evidence" value="ECO:0007669"/>
    <property type="project" value="UniProtKB-KW"/>
</dbReference>
<evidence type="ECO:0000256" key="6">
    <source>
        <dbReference type="ARBA" id="ARBA00022927"/>
    </source>
</evidence>
<keyword evidence="6" id="KW-0653">Protein transport</keyword>
<comment type="subcellular location">
    <subcellularLocation>
        <location evidence="1">Cytoplasmic vesicle</location>
        <location evidence="1">Secretory vesicle</location>
    </subcellularLocation>
</comment>
<dbReference type="GO" id="GO:0030133">
    <property type="term" value="C:transport vesicle"/>
    <property type="evidence" value="ECO:0007669"/>
    <property type="project" value="UniProtKB-SubCell"/>
</dbReference>
<dbReference type="FunFam" id="2.30.29.30:FF:000580">
    <property type="entry name" value="Exocyst complex component"/>
    <property type="match status" value="1"/>
</dbReference>
<feature type="compositionally biased region" description="Polar residues" evidence="8">
    <location>
        <begin position="115"/>
        <end position="136"/>
    </location>
</feature>
<dbReference type="Pfam" id="PF08700">
    <property type="entry name" value="VPS51_Exo84_N"/>
    <property type="match status" value="1"/>
</dbReference>
<evidence type="ECO:0000256" key="5">
    <source>
        <dbReference type="ARBA" id="ARBA00022483"/>
    </source>
</evidence>
<dbReference type="PANTHER" id="PTHR21426:SF12">
    <property type="entry name" value="EXOCYST COMPLEX COMPONENT 8"/>
    <property type="match status" value="1"/>
</dbReference>
<dbReference type="Pfam" id="PF16528">
    <property type="entry name" value="Exo84_C"/>
    <property type="match status" value="1"/>
</dbReference>
<dbReference type="EMBL" id="CP048984">
    <property type="protein sequence ID" value="QID78102.1"/>
    <property type="molecule type" value="Genomic_DNA"/>
</dbReference>
<feature type="region of interest" description="Disordered" evidence="8">
    <location>
        <begin position="467"/>
        <end position="498"/>
    </location>
</feature>
<keyword evidence="4" id="KW-0813">Transport</keyword>
<dbReference type="Pfam" id="PF25345">
    <property type="entry name" value="PH_EXO84"/>
    <property type="match status" value="1"/>
</dbReference>
<dbReference type="GO" id="GO:0000145">
    <property type="term" value="C:exocyst"/>
    <property type="evidence" value="ECO:0007669"/>
    <property type="project" value="InterPro"/>
</dbReference>
<dbReference type="Proteomes" id="UP000501346">
    <property type="component" value="Chromosome ScII"/>
</dbReference>
<dbReference type="InterPro" id="IPR042561">
    <property type="entry name" value="Exo84_C_1"/>
</dbReference>
<evidence type="ECO:0000256" key="4">
    <source>
        <dbReference type="ARBA" id="ARBA00022448"/>
    </source>
</evidence>
<keyword evidence="7" id="KW-0175">Coiled coil</keyword>
<evidence type="ECO:0000256" key="1">
    <source>
        <dbReference type="ARBA" id="ARBA00004398"/>
    </source>
</evidence>
<organism evidence="10 11">
    <name type="scientific">Saccharomyces pastorianus</name>
    <name type="common">Lager yeast</name>
    <name type="synonym">Saccharomyces cerevisiae x Saccharomyces eubayanus</name>
    <dbReference type="NCBI Taxonomy" id="27292"/>
    <lineage>
        <taxon>Eukaryota</taxon>
        <taxon>Fungi</taxon>
        <taxon>Dikarya</taxon>
        <taxon>Ascomycota</taxon>
        <taxon>Saccharomycotina</taxon>
        <taxon>Saccharomycetes</taxon>
        <taxon>Saccharomycetales</taxon>
        <taxon>Saccharomycetaceae</taxon>
        <taxon>Saccharomyces</taxon>
    </lineage>
</organism>
<keyword evidence="11" id="KW-1185">Reference proteome</keyword>
<accession>A0A6C1DLT2</accession>
<dbReference type="AlphaFoldDB" id="A0A6C1DLT2"/>
<dbReference type="Gene3D" id="1.20.58.1220">
    <property type="entry name" value="Exo84p, C-terminal helical domain"/>
    <property type="match status" value="1"/>
</dbReference>
<feature type="domain" description="Exocyst component Exo84 C-terminal" evidence="9">
    <location>
        <begin position="535"/>
        <end position="738"/>
    </location>
</feature>
<feature type="compositionally biased region" description="Polar residues" evidence="8">
    <location>
        <begin position="467"/>
        <end position="476"/>
    </location>
</feature>
<name>A0A6C1DLT2_SACPS</name>